<dbReference type="RefSeq" id="WP_081174081.1">
    <property type="nucleotide sequence ID" value="NZ_MSPX01000002.1"/>
</dbReference>
<dbReference type="PANTHER" id="PTHR43563">
    <property type="entry name" value="AMINE OXIDASE"/>
    <property type="match status" value="1"/>
</dbReference>
<gene>
    <name evidence="5" type="ORF">BTR14_04345</name>
</gene>
<dbReference type="Pfam" id="PF01593">
    <property type="entry name" value="Amino_oxidase"/>
    <property type="match status" value="1"/>
</dbReference>
<dbReference type="InterPro" id="IPR036188">
    <property type="entry name" value="FAD/NAD-bd_sf"/>
</dbReference>
<comment type="caution">
    <text evidence="5">The sequence shown here is derived from an EMBL/GenBank/DDBJ whole genome shotgun (WGS) entry which is preliminary data.</text>
</comment>
<proteinExistence type="inferred from homology"/>
<evidence type="ECO:0000313" key="6">
    <source>
        <dbReference type="Proteomes" id="UP000192652"/>
    </source>
</evidence>
<keyword evidence="6" id="KW-1185">Reference proteome</keyword>
<feature type="domain" description="Amine oxidase" evidence="4">
    <location>
        <begin position="15"/>
        <end position="419"/>
    </location>
</feature>
<evidence type="ECO:0000313" key="5">
    <source>
        <dbReference type="EMBL" id="OQP87790.1"/>
    </source>
</evidence>
<dbReference type="PANTHER" id="PTHR43563:SF1">
    <property type="entry name" value="AMINE OXIDASE [FLAVIN-CONTAINING] B"/>
    <property type="match status" value="1"/>
</dbReference>
<name>A0ABX3PI41_9HYPH</name>
<organism evidence="5 6">
    <name type="scientific">Xaviernesmea rhizosphaerae</name>
    <dbReference type="NCBI Taxonomy" id="1672749"/>
    <lineage>
        <taxon>Bacteria</taxon>
        <taxon>Pseudomonadati</taxon>
        <taxon>Pseudomonadota</taxon>
        <taxon>Alphaproteobacteria</taxon>
        <taxon>Hyphomicrobiales</taxon>
        <taxon>Rhizobiaceae</taxon>
        <taxon>Rhizobium/Agrobacterium group</taxon>
        <taxon>Xaviernesmea</taxon>
    </lineage>
</organism>
<evidence type="ECO:0000259" key="4">
    <source>
        <dbReference type="Pfam" id="PF01593"/>
    </source>
</evidence>
<protein>
    <recommendedName>
        <fullName evidence="4">Amine oxidase domain-containing protein</fullName>
    </recommendedName>
</protein>
<dbReference type="InterPro" id="IPR001613">
    <property type="entry name" value="Flavin_amine_oxidase"/>
</dbReference>
<evidence type="ECO:0000256" key="1">
    <source>
        <dbReference type="ARBA" id="ARBA00001974"/>
    </source>
</evidence>
<dbReference type="InterPro" id="IPR002937">
    <property type="entry name" value="Amino_oxidase"/>
</dbReference>
<evidence type="ECO:0000256" key="3">
    <source>
        <dbReference type="ARBA" id="ARBA00023002"/>
    </source>
</evidence>
<dbReference type="EMBL" id="MSPX01000002">
    <property type="protein sequence ID" value="OQP87790.1"/>
    <property type="molecule type" value="Genomic_DNA"/>
</dbReference>
<dbReference type="InterPro" id="IPR050703">
    <property type="entry name" value="Flavin_MAO"/>
</dbReference>
<reference evidence="5 6" key="1">
    <citation type="journal article" date="2017" name="Antonie Van Leeuwenhoek">
        <title>Rhizobium rhizosphaerae sp. nov., a novel species isolated from rice rhizosphere.</title>
        <authorList>
            <person name="Zhao J.J."/>
            <person name="Zhang J."/>
            <person name="Zhang R.J."/>
            <person name="Zhang C.W."/>
            <person name="Yin H.Q."/>
            <person name="Zhang X.X."/>
        </authorList>
    </citation>
    <scope>NUCLEOTIDE SEQUENCE [LARGE SCALE GENOMIC DNA]</scope>
    <source>
        <strain evidence="5 6">RD15</strain>
    </source>
</reference>
<dbReference type="Gene3D" id="3.50.50.60">
    <property type="entry name" value="FAD/NAD(P)-binding domain"/>
    <property type="match status" value="1"/>
</dbReference>
<dbReference type="Proteomes" id="UP000192652">
    <property type="component" value="Unassembled WGS sequence"/>
</dbReference>
<dbReference type="SUPFAM" id="SSF54373">
    <property type="entry name" value="FAD-linked reductases, C-terminal domain"/>
    <property type="match status" value="1"/>
</dbReference>
<comment type="similarity">
    <text evidence="2">Belongs to the flavin monoamine oxidase family.</text>
</comment>
<keyword evidence="3" id="KW-0560">Oxidoreductase</keyword>
<dbReference type="SUPFAM" id="SSF51905">
    <property type="entry name" value="FAD/NAD(P)-binding domain"/>
    <property type="match status" value="1"/>
</dbReference>
<sequence>MGNVAYDVAVVGAGFSGLSAARICQAAGLSVVVLEARDRVGGKVERHEDQTGRLWDGGGQFFCQDMTELTALVRDLGFDMAETRLSGAYRFHPPHSEALVEAADTASQALRARLRMLDPEDPALSGLSVADWLQSRPTTELGKQAFRSMIEGLWCRPLQEIPLWFLASNDRRNTNEENELARFLPAGMQALAEAMAEALGPGTVRLGQRARAIRRGEGVSEILMDQGEALSARQVIVALPPVVARALAFEPALPPALQGALAAWSSASVVKLLLRYATPFWRSQGASGMVTAPGFGFFSCDGGLASEPEGRLIVFLGGPLARDWQGRDAAGQRTLVLERLSVLGPDAAHPLEIAARPWMDDLLSSGGYGDVITEKTARDAERLLRAGAGDLHFASSELAMAFPCYIEGALLAGRAAAAAAVSALATLAGETGR</sequence>
<evidence type="ECO:0000256" key="2">
    <source>
        <dbReference type="ARBA" id="ARBA00005995"/>
    </source>
</evidence>
<accession>A0ABX3PI41</accession>
<comment type="cofactor">
    <cofactor evidence="1">
        <name>FAD</name>
        <dbReference type="ChEBI" id="CHEBI:57692"/>
    </cofactor>
</comment>
<dbReference type="PRINTS" id="PR00757">
    <property type="entry name" value="AMINEOXDASEF"/>
</dbReference>